<evidence type="ECO:0000256" key="2">
    <source>
        <dbReference type="ARBA" id="ARBA00023242"/>
    </source>
</evidence>
<feature type="domain" description="RSE1/DDB1/CPSF1 C-terminal" evidence="4">
    <location>
        <begin position="1024"/>
        <end position="1389"/>
    </location>
</feature>
<comment type="caution">
    <text evidence="7">The sequence shown here is derived from an EMBL/GenBank/DDBJ whole genome shotgun (WGS) entry which is preliminary data.</text>
</comment>
<dbReference type="Gene3D" id="1.10.150.910">
    <property type="match status" value="1"/>
</dbReference>
<evidence type="ECO:0000313" key="7">
    <source>
        <dbReference type="EMBL" id="KAK5113105.1"/>
    </source>
</evidence>
<dbReference type="InterPro" id="IPR058543">
    <property type="entry name" value="Beta-prop_RSE1/DDB1/CPSF1_2nd"/>
</dbReference>
<dbReference type="Pfam" id="PF23726">
    <property type="entry name" value="Beta-prop_RSE1_2nd"/>
    <property type="match status" value="1"/>
</dbReference>
<protein>
    <recommendedName>
        <fullName evidence="9">Protein CFT1</fullName>
    </recommendedName>
</protein>
<organism evidence="7 8">
    <name type="scientific">Meristemomyces frigidus</name>
    <dbReference type="NCBI Taxonomy" id="1508187"/>
    <lineage>
        <taxon>Eukaryota</taxon>
        <taxon>Fungi</taxon>
        <taxon>Dikarya</taxon>
        <taxon>Ascomycota</taxon>
        <taxon>Pezizomycotina</taxon>
        <taxon>Dothideomycetes</taxon>
        <taxon>Dothideomycetidae</taxon>
        <taxon>Mycosphaerellales</taxon>
        <taxon>Teratosphaeriaceae</taxon>
        <taxon>Meristemomyces</taxon>
    </lineage>
</organism>
<dbReference type="Pfam" id="PF03178">
    <property type="entry name" value="CPSF_A"/>
    <property type="match status" value="1"/>
</dbReference>
<keyword evidence="3" id="KW-0175">Coiled coil</keyword>
<dbReference type="Gene3D" id="2.130.10.10">
    <property type="entry name" value="YVTN repeat-like/Quinoprotein amine dehydrogenase"/>
    <property type="match status" value="3"/>
</dbReference>
<dbReference type="InterPro" id="IPR004871">
    <property type="entry name" value="RSE1/DDB1/CPSF1_C"/>
</dbReference>
<dbReference type="GO" id="GO:0003676">
    <property type="term" value="F:nucleic acid binding"/>
    <property type="evidence" value="ECO:0007669"/>
    <property type="project" value="InterPro"/>
</dbReference>
<evidence type="ECO:0000259" key="6">
    <source>
        <dbReference type="Pfam" id="PF23726"/>
    </source>
</evidence>
<evidence type="ECO:0008006" key="9">
    <source>
        <dbReference type="Google" id="ProtNLM"/>
    </source>
</evidence>
<dbReference type="InterPro" id="IPR050358">
    <property type="entry name" value="RSE1/DDB1/CFT1"/>
</dbReference>
<proteinExistence type="predicted"/>
<feature type="domain" description="RSE1/DDB1/CPSF1 second beta-propeller" evidence="6">
    <location>
        <begin position="547"/>
        <end position="932"/>
    </location>
</feature>
<dbReference type="PANTHER" id="PTHR10644">
    <property type="entry name" value="DNA REPAIR/RNA PROCESSING CPSF FAMILY"/>
    <property type="match status" value="1"/>
</dbReference>
<evidence type="ECO:0000259" key="5">
    <source>
        <dbReference type="Pfam" id="PF10433"/>
    </source>
</evidence>
<reference evidence="7" key="1">
    <citation type="submission" date="2023-08" db="EMBL/GenBank/DDBJ databases">
        <title>Black Yeasts Isolated from many extreme environments.</title>
        <authorList>
            <person name="Coleine C."/>
            <person name="Stajich J.E."/>
            <person name="Selbmann L."/>
        </authorList>
    </citation>
    <scope>NUCLEOTIDE SEQUENCE</scope>
    <source>
        <strain evidence="7">CCFEE 5401</strain>
    </source>
</reference>
<dbReference type="InterPro" id="IPR015943">
    <property type="entry name" value="WD40/YVTN_repeat-like_dom_sf"/>
</dbReference>
<evidence type="ECO:0000259" key="4">
    <source>
        <dbReference type="Pfam" id="PF03178"/>
    </source>
</evidence>
<sequence length="1426" mass="153161">MQCYTELIPPTAVTHAVSLPLLNAHTTNLVVAKTSILQVFELKDGLDTQAVHDDSQTTVSRLSLIGEYPLSGTVTSLRSISLPTTRTGGHALLIALRDAKISLVEWDPENYRISTISIHYYEGDNVLLPPFDPSLKDSESSLTVDPSSRCAALRFGQRHLAILPFRQHGDELAEEVQEDGFDADMTDAAPLKRTGTNGAEVYGDANITPYKTSFVLPLTTLDLALTHPVDLAFLHEYREPTFGILSSYQQPSQALIDERKDCLSYQVFTLDLEQRASTNLISVSKLPSDLWKVIPLALPVGGALLVGTDEFVHVDQSGKANAIAVNEFATRASGFSMADQSSLQLRLEDCEIVTLDSRTGDLLVVLNDGSMCVLSFRVVGRNVNGLSIMRVSSANGGMINASAPSCLANLDGQKVFVGSEDGNSSLISWVKDIPSINRKRSHAQMLDKELAAIEDAEDEEELDEDDLYAATAEATKRTSSVTSQMAADAAATYHFTLHDELQSLGPINDTCLGRAPDAAAEKLEVVAAVGRGRASRLAFMHRDIIPQNVRSRDELLGARDVWSVRAKANGTLAATANLSDTELDTHVFVSDVTSTRVYTYAPTGEITELIDTDFDTEGPSLAIATLASGTIFLQCRRNEIRTYDQELGLSQIIPLVDDDEAQSANMQMAVAMNVCDPFVLVLREGGGLVVLKADPVAGEVEMLDVPESLDGMKWVDGCLYSGPLTGGTPMAWLLDGESGALRVFSLPALERVFVGAGLPFLPPVLDPGAPLRRGAKATLTELLVADLGTKESNRPFLIIRTSLDELVFYEPFYYNPLSEVGVSRNAQDVSTLRFRKVPNNYIPKYDDTEEVEEDADGLETTSRPQPLRAIRVGHRHVVYVPGGSKNPNFIIKEPTSLPRILDLRLPPDVKGIRSLAAVNTTGCENGFALVQRAGEGVQNLLFPTNATFETGWSVEKLAIMDNTDEAPREVRKVGFHEGRGMYVVASCVDGDWIESGVPDDEAEEGEVGRSIDDISLRPQMPYYTLSLLSAKTHQAIQHLPLPRPGILTALKVLPLEVSERTHEQRHMIVVSSTLIRGQDAPAIGALTILDLIDVVPVPDVLESGVQMHGLAREETKGAITAVEGFGGGLIGTAQGMKLMVRGLKEDGTCLPVAFLDAQQAFVGTLRCLGTTGLWVAGDVGKGIWLGGWTQEPYRLSILGRGGYGLDVLDGELLPAAGGLAVLVADGEGAIHCLGYDPEHPDSGLGQRLLHRGSFQVGHTATPGGMLLLPSTLAPFASQQIELARALTAASTNGQDAATNGAIPAPPPPHRLYHLLIPLTSGAIGMVTPIPEESTFRRLSALQTQLTTVLEHSAGLNPRAYRAVETSTMAASASGTGARGVLDGSLLQRVSELGATRRAEVLGRAGTDGWAMRSDLEVISGAGLGYL</sequence>
<keyword evidence="2" id="KW-0539">Nucleus</keyword>
<evidence type="ECO:0000256" key="1">
    <source>
        <dbReference type="ARBA" id="ARBA00004123"/>
    </source>
</evidence>
<dbReference type="Proteomes" id="UP001310890">
    <property type="component" value="Unassembled WGS sequence"/>
</dbReference>
<evidence type="ECO:0000256" key="3">
    <source>
        <dbReference type="SAM" id="Coils"/>
    </source>
</evidence>
<name>A0AAN7TKP1_9PEZI</name>
<evidence type="ECO:0000313" key="8">
    <source>
        <dbReference type="Proteomes" id="UP001310890"/>
    </source>
</evidence>
<dbReference type="EMBL" id="JAVRRL010000026">
    <property type="protein sequence ID" value="KAK5113105.1"/>
    <property type="molecule type" value="Genomic_DNA"/>
</dbReference>
<comment type="subcellular location">
    <subcellularLocation>
        <location evidence="1">Nucleus</location>
    </subcellularLocation>
</comment>
<accession>A0AAN7TKP1</accession>
<gene>
    <name evidence="7" type="ORF">LTR62_003684</name>
</gene>
<feature type="coiled-coil region" evidence="3">
    <location>
        <begin position="439"/>
        <end position="466"/>
    </location>
</feature>
<dbReference type="GO" id="GO:0005634">
    <property type="term" value="C:nucleus"/>
    <property type="evidence" value="ECO:0007669"/>
    <property type="project" value="UniProtKB-SubCell"/>
</dbReference>
<dbReference type="Pfam" id="PF10433">
    <property type="entry name" value="Beta-prop_RSE1_1st"/>
    <property type="match status" value="1"/>
</dbReference>
<feature type="domain" description="RSE1/DDB1/CPSF1 first beta-propeller" evidence="5">
    <location>
        <begin position="12"/>
        <end position="428"/>
    </location>
</feature>
<dbReference type="InterPro" id="IPR018846">
    <property type="entry name" value="Beta-prop_RSE1/DDB1/CPSF1_1st"/>
</dbReference>